<dbReference type="Gene3D" id="3.40.50.1820">
    <property type="entry name" value="alpha/beta hydrolase"/>
    <property type="match status" value="1"/>
</dbReference>
<proteinExistence type="inferred from homology"/>
<dbReference type="Gene3D" id="2.60.40.2240">
    <property type="entry name" value="Acyl-CoA thioester hydrolase/BAAT N-terminal domain"/>
    <property type="match status" value="1"/>
</dbReference>
<evidence type="ECO:0000259" key="2">
    <source>
        <dbReference type="Pfam" id="PF04775"/>
    </source>
</evidence>
<keyword evidence="5" id="KW-1185">Reference proteome</keyword>
<comment type="caution">
    <text evidence="4">The sequence shown here is derived from an EMBL/GenBank/DDBJ whole genome shotgun (WGS) entry which is preliminary data.</text>
</comment>
<dbReference type="PIRSF" id="PIRSF016521">
    <property type="entry name" value="Acyl-CoA_hydro"/>
    <property type="match status" value="1"/>
</dbReference>
<evidence type="ECO:0000313" key="5">
    <source>
        <dbReference type="Proteomes" id="UP001162483"/>
    </source>
</evidence>
<organism evidence="4 5">
    <name type="scientific">Staurois parvus</name>
    <dbReference type="NCBI Taxonomy" id="386267"/>
    <lineage>
        <taxon>Eukaryota</taxon>
        <taxon>Metazoa</taxon>
        <taxon>Chordata</taxon>
        <taxon>Craniata</taxon>
        <taxon>Vertebrata</taxon>
        <taxon>Euteleostomi</taxon>
        <taxon>Amphibia</taxon>
        <taxon>Batrachia</taxon>
        <taxon>Anura</taxon>
        <taxon>Neobatrachia</taxon>
        <taxon>Ranoidea</taxon>
        <taxon>Ranidae</taxon>
        <taxon>Staurois</taxon>
    </lineage>
</organism>
<dbReference type="SUPFAM" id="SSF53474">
    <property type="entry name" value="alpha/beta-Hydrolases"/>
    <property type="match status" value="1"/>
</dbReference>
<gene>
    <name evidence="4" type="ORF">SPARVUS_LOCUS13842468</name>
</gene>
<dbReference type="PANTHER" id="PTHR10824">
    <property type="entry name" value="ACYL-COENZYME A THIOESTERASE-RELATED"/>
    <property type="match status" value="1"/>
</dbReference>
<dbReference type="Pfam" id="PF08840">
    <property type="entry name" value="BAAT_C"/>
    <property type="match status" value="1"/>
</dbReference>
<reference evidence="4" key="1">
    <citation type="submission" date="2023-05" db="EMBL/GenBank/DDBJ databases">
        <authorList>
            <person name="Stuckert A."/>
        </authorList>
    </citation>
    <scope>NUCLEOTIDE SEQUENCE</scope>
</reference>
<accession>A0ABN9GGX4</accession>
<dbReference type="Pfam" id="PF04775">
    <property type="entry name" value="Bile_Hydr_Trans"/>
    <property type="match status" value="1"/>
</dbReference>
<evidence type="ECO:0000259" key="3">
    <source>
        <dbReference type="Pfam" id="PF08840"/>
    </source>
</evidence>
<feature type="domain" description="Acyl-CoA thioester hydrolase/bile acid-CoA amino acid N-acetyltransferase" evidence="2">
    <location>
        <begin position="17"/>
        <end position="140"/>
    </location>
</feature>
<feature type="domain" description="BAAT/Acyl-CoA thioester hydrolase C-terminal" evidence="3">
    <location>
        <begin position="204"/>
        <end position="411"/>
    </location>
</feature>
<evidence type="ECO:0000313" key="4">
    <source>
        <dbReference type="EMBL" id="CAI9606781.1"/>
    </source>
</evidence>
<name>A0ABN9GGX4_9NEOB</name>
<dbReference type="Proteomes" id="UP001162483">
    <property type="component" value="Unassembled WGS sequence"/>
</dbReference>
<dbReference type="InterPro" id="IPR029058">
    <property type="entry name" value="AB_hydrolase_fold"/>
</dbReference>
<dbReference type="PANTHER" id="PTHR10824:SF17">
    <property type="entry name" value="ACYL-COENZYME A THIOESTERASE 6"/>
    <property type="match status" value="1"/>
</dbReference>
<dbReference type="EMBL" id="CATNWA010018341">
    <property type="protein sequence ID" value="CAI9606781.1"/>
    <property type="molecule type" value="Genomic_DNA"/>
</dbReference>
<protein>
    <submittedName>
        <fullName evidence="4">Uncharacterized protein</fullName>
    </submittedName>
</protein>
<dbReference type="InterPro" id="IPR014940">
    <property type="entry name" value="BAAT_C"/>
</dbReference>
<dbReference type="InterPro" id="IPR006862">
    <property type="entry name" value="Thio_Ohase/aa_AcTrfase"/>
</dbReference>
<dbReference type="InterPro" id="IPR016662">
    <property type="entry name" value="Acyl-CoA_thioEstase_long-chain"/>
</dbReference>
<dbReference type="InterPro" id="IPR042490">
    <property type="entry name" value="Thio_Ohase/BAAT_N"/>
</dbReference>
<sequence length="418" mass="46004">MSGSVQLRVFPERCLFDDPLRLEVSGLIPGQEVTLRTELTDEGGEPFTSLGRYRAGSGGELELSRSPALEGGTFTGVEAEGPLWALEPRNGVRRMVKKDVRSPLIVRFSLHQEPAGAVLSTAVQERSFLGEGVRRIGVREGAVRATLFIPPGPGPFPGVIEIPGTGGGLLEYKASLLASRGFATMALAYYNYEDLPKEMKAFCLEYFEEALNYMLQHPEVKGPGVGLLGHSKGGDLVLSMTSFLKGITAAAVVNGSVANIAADLHYKDITLPAIGYDPKKAKFPQPGFVDIRDIFNNPLEEPNRQSLIPVGRADCKFLFIVGEDDRNWKSDFYARTACKLLEEQGKEKPEVVYYAKAGHYIEPPYFPLCKASMHKLVGLPCVWGGELKEHNFAQVDSWQRIQAFFRKHLNQESPSSKL</sequence>
<comment type="similarity">
    <text evidence="1">Belongs to the C/M/P thioester hydrolase family.</text>
</comment>
<evidence type="ECO:0000256" key="1">
    <source>
        <dbReference type="ARBA" id="ARBA00006538"/>
    </source>
</evidence>